<feature type="transmembrane region" description="Helical" evidence="2">
    <location>
        <begin position="22"/>
        <end position="43"/>
    </location>
</feature>
<evidence type="ECO:0000259" key="3">
    <source>
        <dbReference type="Pfam" id="PF20684"/>
    </source>
</evidence>
<dbReference type="AlphaFoldDB" id="W9YA89"/>
<dbReference type="OrthoDB" id="3918601at2759"/>
<dbReference type="eggNOG" id="ENOG502SPG6">
    <property type="taxonomic scope" value="Eukaryota"/>
</dbReference>
<dbReference type="HOGENOM" id="CLU_036632_5_0_1"/>
<protein>
    <recommendedName>
        <fullName evidence="3">Rhodopsin domain-containing protein</fullName>
    </recommendedName>
</protein>
<feature type="transmembrane region" description="Helical" evidence="2">
    <location>
        <begin position="145"/>
        <end position="170"/>
    </location>
</feature>
<keyword evidence="2" id="KW-1133">Transmembrane helix</keyword>
<accession>W9YA89</accession>
<dbReference type="RefSeq" id="XP_007731844.1">
    <property type="nucleotide sequence ID" value="XM_007733654.1"/>
</dbReference>
<feature type="transmembrane region" description="Helical" evidence="2">
    <location>
        <begin position="75"/>
        <end position="96"/>
    </location>
</feature>
<comment type="caution">
    <text evidence="4">The sequence shown here is derived from an EMBL/GenBank/DDBJ whole genome shotgun (WGS) entry which is preliminary data.</text>
</comment>
<evidence type="ECO:0000313" key="4">
    <source>
        <dbReference type="EMBL" id="EXJ86565.1"/>
    </source>
</evidence>
<dbReference type="PANTHER" id="PTHR38794:SF3">
    <property type="entry name" value="INTEGRAL MEMBRANE PROTEIN"/>
    <property type="match status" value="1"/>
</dbReference>
<dbReference type="InterPro" id="IPR049326">
    <property type="entry name" value="Rhodopsin_dom_fungi"/>
</dbReference>
<name>W9YA89_9EURO</name>
<dbReference type="Proteomes" id="UP000019478">
    <property type="component" value="Unassembled WGS sequence"/>
</dbReference>
<keyword evidence="5" id="KW-1185">Reference proteome</keyword>
<reference evidence="4 5" key="1">
    <citation type="submission" date="2013-03" db="EMBL/GenBank/DDBJ databases">
        <title>The Genome Sequence of Capronia epimyces CBS 606.96.</title>
        <authorList>
            <consortium name="The Broad Institute Genomics Platform"/>
            <person name="Cuomo C."/>
            <person name="de Hoog S."/>
            <person name="Gorbushina A."/>
            <person name="Walker B."/>
            <person name="Young S.K."/>
            <person name="Zeng Q."/>
            <person name="Gargeya S."/>
            <person name="Fitzgerald M."/>
            <person name="Haas B."/>
            <person name="Abouelleil A."/>
            <person name="Allen A.W."/>
            <person name="Alvarado L."/>
            <person name="Arachchi H.M."/>
            <person name="Berlin A.M."/>
            <person name="Chapman S.B."/>
            <person name="Gainer-Dewar J."/>
            <person name="Goldberg J."/>
            <person name="Griggs A."/>
            <person name="Gujja S."/>
            <person name="Hansen M."/>
            <person name="Howarth C."/>
            <person name="Imamovic A."/>
            <person name="Ireland A."/>
            <person name="Larimer J."/>
            <person name="McCowan C."/>
            <person name="Murphy C."/>
            <person name="Pearson M."/>
            <person name="Poon T.W."/>
            <person name="Priest M."/>
            <person name="Roberts A."/>
            <person name="Saif S."/>
            <person name="Shea T."/>
            <person name="Sisk P."/>
            <person name="Sykes S."/>
            <person name="Wortman J."/>
            <person name="Nusbaum C."/>
            <person name="Birren B."/>
        </authorList>
    </citation>
    <scope>NUCLEOTIDE SEQUENCE [LARGE SCALE GENOMIC DNA]</scope>
    <source>
        <strain evidence="4 5">CBS 606.96</strain>
    </source>
</reference>
<keyword evidence="2" id="KW-0812">Transmembrane</keyword>
<feature type="domain" description="Rhodopsin" evidence="3">
    <location>
        <begin position="14"/>
        <end position="244"/>
    </location>
</feature>
<feature type="transmembrane region" description="Helical" evidence="2">
    <location>
        <begin position="218"/>
        <end position="237"/>
    </location>
</feature>
<gene>
    <name evidence="4" type="ORF">A1O3_03518</name>
</gene>
<feature type="region of interest" description="Disordered" evidence="1">
    <location>
        <begin position="287"/>
        <end position="314"/>
    </location>
</feature>
<evidence type="ECO:0000313" key="5">
    <source>
        <dbReference type="Proteomes" id="UP000019478"/>
    </source>
</evidence>
<evidence type="ECO:0000256" key="2">
    <source>
        <dbReference type="SAM" id="Phobius"/>
    </source>
</evidence>
<evidence type="ECO:0000256" key="1">
    <source>
        <dbReference type="SAM" id="MobiDB-lite"/>
    </source>
</evidence>
<dbReference type="Pfam" id="PF20684">
    <property type="entry name" value="Fung_rhodopsin"/>
    <property type="match status" value="1"/>
</dbReference>
<dbReference type="EMBL" id="AMGY01000003">
    <property type="protein sequence ID" value="EXJ86565.1"/>
    <property type="molecule type" value="Genomic_DNA"/>
</dbReference>
<dbReference type="GeneID" id="19167644"/>
<feature type="compositionally biased region" description="Low complexity" evidence="1">
    <location>
        <begin position="363"/>
        <end position="374"/>
    </location>
</feature>
<feature type="region of interest" description="Disordered" evidence="1">
    <location>
        <begin position="338"/>
        <end position="392"/>
    </location>
</feature>
<dbReference type="STRING" id="1182542.W9YA89"/>
<dbReference type="PANTHER" id="PTHR38794">
    <property type="entry name" value="INTEGRAL MEMBRANE PROTEIN"/>
    <property type="match status" value="1"/>
</dbReference>
<keyword evidence="2" id="KW-0472">Membrane</keyword>
<sequence>MTTMCLAMVTVLGSKLIVRKRLVWADCILIAAMVCSVGFTIAINSQVSHGLGSKLSTVSADDYDGFQKAEYAWNILYIISLSLGKGSTLSLLLALAPSKSYRIPMLAVGSVVGLWTLTSILGSAFQCELPHPYLVTTGKCFGQNGFWIATGVVDIVTDVALMALPTYLVYNLQLQKQKKMAVCFAFSFRTGAIGCTIWRLCGLHFLFDHTSDVTLHSWLPTVATILEVFWCVFAACVPHLRPFIDSIQAGYLSGMIHESDGRFDYGNDSYLMGKMAQSKAASQVRSQALKSAAETNVDGGADRHRATESSLDLPRQGLGAGIGHAITSSNRVVTNTVAGRKAERDSHNPGPVKIRSRSESTRSDGAGSQGSDGSKAMIIKTTKEWSVSYQDA</sequence>
<feature type="transmembrane region" description="Helical" evidence="2">
    <location>
        <begin position="182"/>
        <end position="206"/>
    </location>
</feature>
<proteinExistence type="predicted"/>
<feature type="transmembrane region" description="Helical" evidence="2">
    <location>
        <begin position="103"/>
        <end position="125"/>
    </location>
</feature>
<organism evidence="4 5">
    <name type="scientific">Capronia epimyces CBS 606.96</name>
    <dbReference type="NCBI Taxonomy" id="1182542"/>
    <lineage>
        <taxon>Eukaryota</taxon>
        <taxon>Fungi</taxon>
        <taxon>Dikarya</taxon>
        <taxon>Ascomycota</taxon>
        <taxon>Pezizomycotina</taxon>
        <taxon>Eurotiomycetes</taxon>
        <taxon>Chaetothyriomycetidae</taxon>
        <taxon>Chaetothyriales</taxon>
        <taxon>Herpotrichiellaceae</taxon>
        <taxon>Capronia</taxon>
    </lineage>
</organism>